<dbReference type="Gene3D" id="1.25.10.10">
    <property type="entry name" value="Leucine-rich Repeat Variant"/>
    <property type="match status" value="1"/>
</dbReference>
<feature type="compositionally biased region" description="Basic and acidic residues" evidence="2">
    <location>
        <begin position="674"/>
        <end position="688"/>
    </location>
</feature>
<dbReference type="AlphaFoldDB" id="A0A7S1MSI9"/>
<reference evidence="3" key="1">
    <citation type="submission" date="2021-01" db="EMBL/GenBank/DDBJ databases">
        <authorList>
            <person name="Corre E."/>
            <person name="Pelletier E."/>
            <person name="Niang G."/>
            <person name="Scheremetjew M."/>
            <person name="Finn R."/>
            <person name="Kale V."/>
            <person name="Holt S."/>
            <person name="Cochrane G."/>
            <person name="Meng A."/>
            <person name="Brown T."/>
            <person name="Cohen L."/>
        </authorList>
    </citation>
    <scope>NUCLEOTIDE SEQUENCE</scope>
    <source>
        <strain evidence="3">CCAP 1951/1</strain>
    </source>
</reference>
<dbReference type="InterPro" id="IPR011989">
    <property type="entry name" value="ARM-like"/>
</dbReference>
<sequence length="734" mass="81813">MNPDFLEREVPGKENLNALNANMAHEEKVQAHVESGNLAPDEVALYILSNGSTGQKISMLQHLGRTIKECDEKRVTQVISALNGAMWTQDTELQIAAPEALTSVLSLLREQQIVLLLGGSRTMLEVKTEQVRKAWSSLVLEMIAYLSPAVLEKDVVPLALKKGEHSEPHDQRVFGCQCIGRLCKRLDGETVSRTVLNKAIHLCQDTETSVRVAMCGQLGEVARAIGLEKTKERVTAELFELLVDEEKLVSRAAFTSLIDLVEFFDPPYRREHFYPIIKSYISSPPEEVLSLLVDEFGRFLWKIRSDIQGADDVTLFANFFRQSAQKADNEVRRHCAFNLPAVVASLPLSVYPTHLAHVQRTLAVDTHAPTRRAIAAGMHELCKLLGDRAAFHLKDSFLSLIQDSSLSVRAHAFAHLADILDTFAAQLPKGDERDAFFRAVVPHIVSYEAEVRRDWRKVARLLDNFPPLPNHFAGAVVHDRLLPILMAHLLTGAAALKEQCAELVVQFSRRLGSNLLTVECFSKLVADFGRSASCFNRMTYCMIFRSCASAYSRRFLRDRLLEPLLALANDSVANVRIQLVRVLPVVRRCLKAPVDAEHVNMFNTAMQRLRDDQDSVVQATLLAVAPEMEEVEQTFARHSAMRVTNAPDDVKDKALEEAEGDLLEVAKEQERLERRQKLREMLRSDPSHLDAPAKTTGGKVGPRRSVGGSSSTTTTKPAARGPTRTSSTTRSARK</sequence>
<proteinExistence type="predicted"/>
<feature type="region of interest" description="Disordered" evidence="2">
    <location>
        <begin position="674"/>
        <end position="734"/>
    </location>
</feature>
<dbReference type="EMBL" id="HBGF01040417">
    <property type="protein sequence ID" value="CAD9139848.1"/>
    <property type="molecule type" value="Transcribed_RNA"/>
</dbReference>
<name>A0A7S1MSI9_NEODS</name>
<evidence type="ECO:0008006" key="4">
    <source>
        <dbReference type="Google" id="ProtNLM"/>
    </source>
</evidence>
<dbReference type="InterPro" id="IPR016024">
    <property type="entry name" value="ARM-type_fold"/>
</dbReference>
<gene>
    <name evidence="3" type="ORF">NDES1114_LOCUS27074</name>
</gene>
<dbReference type="InterPro" id="IPR039918">
    <property type="entry name" value="PPP4R4"/>
</dbReference>
<evidence type="ECO:0000313" key="3">
    <source>
        <dbReference type="EMBL" id="CAD9139848.1"/>
    </source>
</evidence>
<evidence type="ECO:0000256" key="1">
    <source>
        <dbReference type="PROSITE-ProRule" id="PRU00103"/>
    </source>
</evidence>
<feature type="compositionally biased region" description="Low complexity" evidence="2">
    <location>
        <begin position="703"/>
        <end position="734"/>
    </location>
</feature>
<organism evidence="3">
    <name type="scientific">Neobodo designis</name>
    <name type="common">Flagellated protozoan</name>
    <name type="synonym">Bodo designis</name>
    <dbReference type="NCBI Taxonomy" id="312471"/>
    <lineage>
        <taxon>Eukaryota</taxon>
        <taxon>Discoba</taxon>
        <taxon>Euglenozoa</taxon>
        <taxon>Kinetoplastea</taxon>
        <taxon>Metakinetoplastina</taxon>
        <taxon>Neobodonida</taxon>
        <taxon>Neobodo</taxon>
    </lineage>
</organism>
<feature type="repeat" description="HEAT" evidence="1">
    <location>
        <begin position="195"/>
        <end position="233"/>
    </location>
</feature>
<dbReference type="PROSITE" id="PS50077">
    <property type="entry name" value="HEAT_REPEAT"/>
    <property type="match status" value="1"/>
</dbReference>
<accession>A0A7S1MSI9</accession>
<dbReference type="PANTHER" id="PTHR21467">
    <property type="entry name" value="PROTEIN PHOSPHATASE 4 REGULATORY SUBUNIT 4 PPP4R4"/>
    <property type="match status" value="1"/>
</dbReference>
<dbReference type="PANTHER" id="PTHR21467:SF0">
    <property type="entry name" value="SERINE_THREONINE-PROTEIN PHOSPHATASE 4 REGULATORY SUBUNIT 4"/>
    <property type="match status" value="1"/>
</dbReference>
<protein>
    <recommendedName>
        <fullName evidence="4">Serine/threonine-protein phosphatase 4 regulatory subunit 4</fullName>
    </recommendedName>
</protein>
<dbReference type="SUPFAM" id="SSF48371">
    <property type="entry name" value="ARM repeat"/>
    <property type="match status" value="1"/>
</dbReference>
<dbReference type="InterPro" id="IPR021133">
    <property type="entry name" value="HEAT_type_2"/>
</dbReference>
<evidence type="ECO:0000256" key="2">
    <source>
        <dbReference type="SAM" id="MobiDB-lite"/>
    </source>
</evidence>